<dbReference type="PANTHER" id="PTHR42781">
    <property type="entry name" value="SPERMIDINE/PUTRESCINE IMPORT ATP-BINDING PROTEIN POTA"/>
    <property type="match status" value="1"/>
</dbReference>
<dbReference type="SMART" id="SM00382">
    <property type="entry name" value="AAA"/>
    <property type="match status" value="1"/>
</dbReference>
<keyword evidence="2" id="KW-0547">Nucleotide-binding</keyword>
<dbReference type="InterPro" id="IPR008995">
    <property type="entry name" value="Mo/tungstate-bd_C_term_dom"/>
</dbReference>
<dbReference type="EC" id="7.6.2.9" evidence="4"/>
<evidence type="ECO:0000256" key="3">
    <source>
        <dbReference type="ARBA" id="ARBA00022840"/>
    </source>
</evidence>
<dbReference type="InterPro" id="IPR013611">
    <property type="entry name" value="Transp-assoc_OB_typ2"/>
</dbReference>
<evidence type="ECO:0000256" key="1">
    <source>
        <dbReference type="ARBA" id="ARBA00022448"/>
    </source>
</evidence>
<dbReference type="Proteomes" id="UP000244900">
    <property type="component" value="Chromosome"/>
</dbReference>
<keyword evidence="3 6" id="KW-0067">ATP-binding</keyword>
<dbReference type="GO" id="GO:0043190">
    <property type="term" value="C:ATP-binding cassette (ABC) transporter complex"/>
    <property type="evidence" value="ECO:0007669"/>
    <property type="project" value="InterPro"/>
</dbReference>
<dbReference type="SUPFAM" id="SSF52540">
    <property type="entry name" value="P-loop containing nucleoside triphosphate hydrolases"/>
    <property type="match status" value="1"/>
</dbReference>
<evidence type="ECO:0000256" key="2">
    <source>
        <dbReference type="ARBA" id="ARBA00022741"/>
    </source>
</evidence>
<dbReference type="AlphaFoldDB" id="A0A2S1SXU2"/>
<dbReference type="FunFam" id="3.40.50.300:FF:000425">
    <property type="entry name" value="Probable ABC transporter, ATP-binding subunit"/>
    <property type="match status" value="1"/>
</dbReference>
<dbReference type="GO" id="GO:0016887">
    <property type="term" value="F:ATP hydrolysis activity"/>
    <property type="evidence" value="ECO:0007669"/>
    <property type="project" value="InterPro"/>
</dbReference>
<dbReference type="Pfam" id="PF00005">
    <property type="entry name" value="ABC_tran"/>
    <property type="match status" value="1"/>
</dbReference>
<evidence type="ECO:0000259" key="5">
    <source>
        <dbReference type="PROSITE" id="PS50893"/>
    </source>
</evidence>
<dbReference type="SUPFAM" id="SSF50331">
    <property type="entry name" value="MOP-like"/>
    <property type="match status" value="1"/>
</dbReference>
<keyword evidence="1" id="KW-0813">Transport</keyword>
<reference evidence="6 7" key="1">
    <citation type="submission" date="2018-05" db="EMBL/GenBank/DDBJ databases">
        <title>Complete genome sequence of sponge-derived Streptomyces sp. HNM0039.</title>
        <authorList>
            <person name="Huang X."/>
            <person name="Zhou S."/>
        </authorList>
    </citation>
    <scope>NUCLEOTIDE SEQUENCE [LARGE SCALE GENOMIC DNA]</scope>
    <source>
        <strain evidence="6 7">HNM0039</strain>
    </source>
</reference>
<dbReference type="KEGG" id="stir:DDW44_22330"/>
<dbReference type="EMBL" id="CP029188">
    <property type="protein sequence ID" value="AWI31215.1"/>
    <property type="molecule type" value="Genomic_DNA"/>
</dbReference>
<dbReference type="InterPro" id="IPR050093">
    <property type="entry name" value="ABC_SmlMolc_Importer"/>
</dbReference>
<keyword evidence="7" id="KW-1185">Reference proteome</keyword>
<evidence type="ECO:0000313" key="7">
    <source>
        <dbReference type="Proteomes" id="UP000244900"/>
    </source>
</evidence>
<dbReference type="InterPro" id="IPR003593">
    <property type="entry name" value="AAA+_ATPase"/>
</dbReference>
<name>A0A2S1SXU2_9ACTN</name>
<evidence type="ECO:0000256" key="4">
    <source>
        <dbReference type="ARBA" id="ARBA00066388"/>
    </source>
</evidence>
<evidence type="ECO:0000313" key="6">
    <source>
        <dbReference type="EMBL" id="AWI31215.1"/>
    </source>
</evidence>
<dbReference type="PROSITE" id="PS00211">
    <property type="entry name" value="ABC_TRANSPORTER_1"/>
    <property type="match status" value="1"/>
</dbReference>
<dbReference type="Gene3D" id="3.40.50.300">
    <property type="entry name" value="P-loop containing nucleotide triphosphate hydrolases"/>
    <property type="match status" value="1"/>
</dbReference>
<dbReference type="Pfam" id="PF08402">
    <property type="entry name" value="TOBE_2"/>
    <property type="match status" value="1"/>
</dbReference>
<protein>
    <recommendedName>
        <fullName evidence="4">ABC-type quaternary amine transporter</fullName>
        <ecNumber evidence="4">7.6.2.9</ecNumber>
    </recommendedName>
</protein>
<proteinExistence type="predicted"/>
<dbReference type="InterPro" id="IPR003439">
    <property type="entry name" value="ABC_transporter-like_ATP-bd"/>
</dbReference>
<feature type="domain" description="ABC transporter" evidence="5">
    <location>
        <begin position="2"/>
        <end position="232"/>
    </location>
</feature>
<dbReference type="InterPro" id="IPR027417">
    <property type="entry name" value="P-loop_NTPase"/>
</dbReference>
<organism evidence="6 7">
    <name type="scientific">Streptomyces tirandamycinicus</name>
    <dbReference type="NCBI Taxonomy" id="2174846"/>
    <lineage>
        <taxon>Bacteria</taxon>
        <taxon>Bacillati</taxon>
        <taxon>Actinomycetota</taxon>
        <taxon>Actinomycetes</taxon>
        <taxon>Kitasatosporales</taxon>
        <taxon>Streptomycetaceae</taxon>
        <taxon>Streptomyces</taxon>
    </lineage>
</organism>
<dbReference type="GO" id="GO:0005524">
    <property type="term" value="F:ATP binding"/>
    <property type="evidence" value="ECO:0007669"/>
    <property type="project" value="UniProtKB-KW"/>
</dbReference>
<dbReference type="GO" id="GO:0015418">
    <property type="term" value="F:ABC-type quaternary ammonium compound transporting activity"/>
    <property type="evidence" value="ECO:0007669"/>
    <property type="project" value="UniProtKB-EC"/>
</dbReference>
<accession>A0A2S1SXU2</accession>
<gene>
    <name evidence="6" type="ORF">DDW44_22330</name>
</gene>
<dbReference type="RefSeq" id="WP_108907496.1">
    <property type="nucleotide sequence ID" value="NZ_CP029188.1"/>
</dbReference>
<dbReference type="PROSITE" id="PS50893">
    <property type="entry name" value="ABC_TRANSPORTER_2"/>
    <property type="match status" value="1"/>
</dbReference>
<dbReference type="PANTHER" id="PTHR42781:SF4">
    <property type="entry name" value="SPERMIDINE_PUTRESCINE IMPORT ATP-BINDING PROTEIN POTA"/>
    <property type="match status" value="1"/>
</dbReference>
<dbReference type="OrthoDB" id="9802264at2"/>
<dbReference type="InterPro" id="IPR017871">
    <property type="entry name" value="ABC_transporter-like_CS"/>
</dbReference>
<sequence length="343" mass="36084">MLALEGATVRFGRRAALDAVDLEVADHEIVCVLGPSGSGKSTLLRAVTGLQPLDGGRVLLGGADQSGVPVHRRGVGLMFQDHQLFPQRDVGGNVAFGLRMHGVPKGEQRQRVEELLELVGLPGAARRAVGALSGGEQQRVALARALAPRPRLLMLDEPLGQLDRTLRERLVVELRAVFRRLGTTVLAVTHDQGEAFALADRVVVMRDGRVAQSGTPRDVWQRPASEFVARFLGFANVVPATVTGGTAATPWGGVPVPAGSPQGACRLLVRPSAVRLGPSGAGLPCVVESLTFRGHHVAVRLRPHDAPPLEAECGLRDAPEVGTEVGAVFAAEDVVVLRPGTGA</sequence>